<evidence type="ECO:0000313" key="2">
    <source>
        <dbReference type="Proteomes" id="UP000012999"/>
    </source>
</evidence>
<evidence type="ECO:0000313" key="1">
    <source>
        <dbReference type="EMBL" id="AGJ71436.1"/>
    </source>
</evidence>
<gene>
    <name evidence="1" type="ORF">Lw1_gp027</name>
</gene>
<keyword evidence="2" id="KW-1185">Reference proteome</keyword>
<evidence type="ECO:0008006" key="3">
    <source>
        <dbReference type="Google" id="ProtNLM"/>
    </source>
</evidence>
<name>M9UXG2_9CAUD</name>
<protein>
    <recommendedName>
        <fullName evidence="3">CDI immunity protein domain-containing protein</fullName>
    </recommendedName>
</protein>
<dbReference type="RefSeq" id="YP_008060551.1">
    <property type="nucleotide sequence ID" value="NC_021344.2"/>
</dbReference>
<reference evidence="1" key="1">
    <citation type="submission" date="2013-03" db="EMBL/GenBank/DDBJ databases">
        <authorList>
            <person name="Kushkina A.I."/>
            <person name="Tovkach F.I."/>
            <person name="Comeau A.M."/>
            <person name="Kostetskii I.E."/>
            <person name="Lisovskiy I."/>
            <person name="Ostapchuk A.M."/>
            <person name="Voychuk S.I."/>
            <person name="Gorb T.Y."/>
            <person name="Romanyuk L.V."/>
        </authorList>
    </citation>
    <scope>NUCLEOTIDE SEQUENCE [LARGE SCALE GENOMIC DNA]</scope>
</reference>
<sequence>MAKAKYKIDSVGLFNYLKGLNEGEGAWCGFGAFVKDNPKISEFMNEYFFVERSSDCYAYGPYCDTTADYLPLDITKAQFVAVFKENIEDAINNRSMYKNWNNNLI</sequence>
<dbReference type="KEGG" id="vg:16205039"/>
<dbReference type="Proteomes" id="UP000012999">
    <property type="component" value="Segment"/>
</dbReference>
<dbReference type="GeneID" id="16205039"/>
<proteinExistence type="predicted"/>
<organism evidence="1 2">
    <name type="scientific">Escherichia phage Lw1</name>
    <dbReference type="NCBI Taxonomy" id="1307804"/>
    <lineage>
        <taxon>Viruses</taxon>
        <taxon>Duplodnaviria</taxon>
        <taxon>Heunggongvirae</taxon>
        <taxon>Uroviricota</taxon>
        <taxon>Caudoviricetes</taxon>
        <taxon>Pantevenvirales</taxon>
        <taxon>Straboviridae</taxon>
        <taxon>Pseudotevenvirus</taxon>
        <taxon>Pseudotevenvirus lw1</taxon>
    </lineage>
</organism>
<dbReference type="EMBL" id="KC801932">
    <property type="protein sequence ID" value="AGJ71436.1"/>
    <property type="molecule type" value="Genomic_DNA"/>
</dbReference>
<accession>M9UXG2</accession>